<dbReference type="SMART" id="SM00052">
    <property type="entry name" value="EAL"/>
    <property type="match status" value="1"/>
</dbReference>
<organism evidence="4 5">
    <name type="scientific">Jatrophihabitans lederbergiae</name>
    <dbReference type="NCBI Taxonomy" id="3075547"/>
    <lineage>
        <taxon>Bacteria</taxon>
        <taxon>Bacillati</taxon>
        <taxon>Actinomycetota</taxon>
        <taxon>Actinomycetes</taxon>
        <taxon>Jatrophihabitantales</taxon>
        <taxon>Jatrophihabitantaceae</taxon>
        <taxon>Jatrophihabitans</taxon>
    </lineage>
</organism>
<dbReference type="RefSeq" id="WP_311423850.1">
    <property type="nucleotide sequence ID" value="NZ_JAVREH010000021.1"/>
</dbReference>
<dbReference type="InterPro" id="IPR000160">
    <property type="entry name" value="GGDEF_dom"/>
</dbReference>
<evidence type="ECO:0000259" key="3">
    <source>
        <dbReference type="PROSITE" id="PS50887"/>
    </source>
</evidence>
<feature type="transmembrane region" description="Helical" evidence="1">
    <location>
        <begin position="116"/>
        <end position="136"/>
    </location>
</feature>
<feature type="transmembrane region" description="Helical" evidence="1">
    <location>
        <begin position="80"/>
        <end position="104"/>
    </location>
</feature>
<dbReference type="SUPFAM" id="SSF141868">
    <property type="entry name" value="EAL domain-like"/>
    <property type="match status" value="1"/>
</dbReference>
<keyword evidence="1" id="KW-0812">Transmembrane</keyword>
<dbReference type="Proteomes" id="UP001183176">
    <property type="component" value="Unassembled WGS sequence"/>
</dbReference>
<evidence type="ECO:0000313" key="4">
    <source>
        <dbReference type="EMBL" id="MDT0262701.1"/>
    </source>
</evidence>
<feature type="domain" description="EAL" evidence="2">
    <location>
        <begin position="413"/>
        <end position="666"/>
    </location>
</feature>
<dbReference type="PANTHER" id="PTHR44757">
    <property type="entry name" value="DIGUANYLATE CYCLASE DGCP"/>
    <property type="match status" value="1"/>
</dbReference>
<comment type="caution">
    <text evidence="4">The sequence shown here is derived from an EMBL/GenBank/DDBJ whole genome shotgun (WGS) entry which is preliminary data.</text>
</comment>
<reference evidence="5" key="1">
    <citation type="submission" date="2023-07" db="EMBL/GenBank/DDBJ databases">
        <title>30 novel species of actinomycetes from the DSMZ collection.</title>
        <authorList>
            <person name="Nouioui I."/>
        </authorList>
    </citation>
    <scope>NUCLEOTIDE SEQUENCE [LARGE SCALE GENOMIC DNA]</scope>
    <source>
        <strain evidence="5">DSM 44399</strain>
    </source>
</reference>
<dbReference type="InterPro" id="IPR052155">
    <property type="entry name" value="Biofilm_reg_signaling"/>
</dbReference>
<dbReference type="PROSITE" id="PS50883">
    <property type="entry name" value="EAL"/>
    <property type="match status" value="1"/>
</dbReference>
<dbReference type="InterPro" id="IPR035919">
    <property type="entry name" value="EAL_sf"/>
</dbReference>
<dbReference type="SUPFAM" id="SSF55073">
    <property type="entry name" value="Nucleotide cyclase"/>
    <property type="match status" value="1"/>
</dbReference>
<accession>A0ABU2JD51</accession>
<dbReference type="CDD" id="cd01949">
    <property type="entry name" value="GGDEF"/>
    <property type="match status" value="1"/>
</dbReference>
<dbReference type="Gene3D" id="3.20.20.450">
    <property type="entry name" value="EAL domain"/>
    <property type="match status" value="1"/>
</dbReference>
<dbReference type="Gene3D" id="3.30.70.270">
    <property type="match status" value="1"/>
</dbReference>
<sequence length="682" mass="74197">MSSDSRPSLRTASLFTLFWYPSVILGWSLLVYAVHAVAVSSLSVAGAPLAMTAVLLVVLELRPLVQGRGHDPQGVVMSTAFTCAILFLWGLWPAVVVISIASTAADVRARKVPWKVAFNVGQYNLSLAAAWLVMVLSSRTPSLDHPLTELSGTDLGWMLGACVVYFFTNLVLVAGALAWTSSFRAFLLDDFPHYTATTFSVLALSPLVVAVASTAWELLPLLLIPLVLVYKMAQMSLEKEHQAGHDPLTGLPNRIHLQASLAAELNRSRRDGRPFGLLLIDLDHFKEVNDTLGHHVGDQLLIRFADRLREAVRAGDHLARLGGDEFAVIVPEADEAEVRGVAERIRNSLLSPIELEGMLLEVEASIGLAMHPEHALYAEDLLRLSDVAMYVAKETRSGVATYSVYRDHNSADRLTLLGELRQALDDDLLTLQYQPKVSLRDSTLMGVEALVRWQHPQRGFVPPDEFIPLAERSGSMHLLTDRVVMLALAQIAQWRTQGFSVPVAVNVSLTDLLGDRLGDLVSSGLRQHALPPGMLQLEITERVVAQGSEGLNAGLRRLDAMGVTLSLDDFGTGYSSLLRLQSLPVDELKIDRVFVSKLSEGPAAIGIVRAIVDLAHALGMPAIAEGVETEAEWLALRDLGCDGAQGWYIQAPMTAGQATEWLRARSFQAPLPTSLSEPAEAV</sequence>
<dbReference type="PANTHER" id="PTHR44757:SF2">
    <property type="entry name" value="BIOFILM ARCHITECTURE MAINTENANCE PROTEIN MBAA"/>
    <property type="match status" value="1"/>
</dbReference>
<dbReference type="InterPro" id="IPR029787">
    <property type="entry name" value="Nucleotide_cyclase"/>
</dbReference>
<name>A0ABU2JD51_9ACTN</name>
<feature type="transmembrane region" description="Helical" evidence="1">
    <location>
        <begin position="199"/>
        <end position="230"/>
    </location>
</feature>
<proteinExistence type="predicted"/>
<dbReference type="InterPro" id="IPR001633">
    <property type="entry name" value="EAL_dom"/>
</dbReference>
<keyword evidence="1" id="KW-0472">Membrane</keyword>
<dbReference type="Pfam" id="PF00990">
    <property type="entry name" value="GGDEF"/>
    <property type="match status" value="1"/>
</dbReference>
<gene>
    <name evidence="4" type="ORF">RM423_14995</name>
</gene>
<dbReference type="EMBL" id="JAVREH010000021">
    <property type="protein sequence ID" value="MDT0262701.1"/>
    <property type="molecule type" value="Genomic_DNA"/>
</dbReference>
<feature type="transmembrane region" description="Helical" evidence="1">
    <location>
        <begin position="157"/>
        <end position="179"/>
    </location>
</feature>
<dbReference type="NCBIfam" id="TIGR00254">
    <property type="entry name" value="GGDEF"/>
    <property type="match status" value="1"/>
</dbReference>
<dbReference type="Pfam" id="PF00563">
    <property type="entry name" value="EAL"/>
    <property type="match status" value="1"/>
</dbReference>
<protein>
    <submittedName>
        <fullName evidence="4">EAL domain-containing protein</fullName>
    </submittedName>
</protein>
<feature type="transmembrane region" description="Helical" evidence="1">
    <location>
        <begin position="36"/>
        <end position="59"/>
    </location>
</feature>
<feature type="domain" description="GGDEF" evidence="3">
    <location>
        <begin position="273"/>
        <end position="407"/>
    </location>
</feature>
<dbReference type="SMART" id="SM00267">
    <property type="entry name" value="GGDEF"/>
    <property type="match status" value="1"/>
</dbReference>
<dbReference type="InterPro" id="IPR043128">
    <property type="entry name" value="Rev_trsase/Diguanyl_cyclase"/>
</dbReference>
<evidence type="ECO:0000313" key="5">
    <source>
        <dbReference type="Proteomes" id="UP001183176"/>
    </source>
</evidence>
<keyword evidence="1" id="KW-1133">Transmembrane helix</keyword>
<evidence type="ECO:0000259" key="2">
    <source>
        <dbReference type="PROSITE" id="PS50883"/>
    </source>
</evidence>
<dbReference type="PROSITE" id="PS50887">
    <property type="entry name" value="GGDEF"/>
    <property type="match status" value="1"/>
</dbReference>
<dbReference type="CDD" id="cd01948">
    <property type="entry name" value="EAL"/>
    <property type="match status" value="1"/>
</dbReference>
<keyword evidence="5" id="KW-1185">Reference proteome</keyword>
<evidence type="ECO:0000256" key="1">
    <source>
        <dbReference type="SAM" id="Phobius"/>
    </source>
</evidence>
<feature type="transmembrane region" description="Helical" evidence="1">
    <location>
        <begin position="12"/>
        <end position="30"/>
    </location>
</feature>